<organism evidence="2 3">
    <name type="scientific">Emiliania huxleyi (strain CCMP1516)</name>
    <dbReference type="NCBI Taxonomy" id="280463"/>
    <lineage>
        <taxon>Eukaryota</taxon>
        <taxon>Haptista</taxon>
        <taxon>Haptophyta</taxon>
        <taxon>Prymnesiophyceae</taxon>
        <taxon>Isochrysidales</taxon>
        <taxon>Noelaerhabdaceae</taxon>
        <taxon>Emiliania</taxon>
    </lineage>
</organism>
<dbReference type="KEGG" id="ehx:EMIHUDRAFT_100025"/>
<evidence type="ECO:0000313" key="3">
    <source>
        <dbReference type="Proteomes" id="UP000013827"/>
    </source>
</evidence>
<accession>A0A0D3JYH9</accession>
<reference evidence="3" key="1">
    <citation type="journal article" date="2013" name="Nature">
        <title>Pan genome of the phytoplankton Emiliania underpins its global distribution.</title>
        <authorList>
            <person name="Read B.A."/>
            <person name="Kegel J."/>
            <person name="Klute M.J."/>
            <person name="Kuo A."/>
            <person name="Lefebvre S.C."/>
            <person name="Maumus F."/>
            <person name="Mayer C."/>
            <person name="Miller J."/>
            <person name="Monier A."/>
            <person name="Salamov A."/>
            <person name="Young J."/>
            <person name="Aguilar M."/>
            <person name="Claverie J.M."/>
            <person name="Frickenhaus S."/>
            <person name="Gonzalez K."/>
            <person name="Herman E.K."/>
            <person name="Lin Y.C."/>
            <person name="Napier J."/>
            <person name="Ogata H."/>
            <person name="Sarno A.F."/>
            <person name="Shmutz J."/>
            <person name="Schroeder D."/>
            <person name="de Vargas C."/>
            <person name="Verret F."/>
            <person name="von Dassow P."/>
            <person name="Valentin K."/>
            <person name="Van de Peer Y."/>
            <person name="Wheeler G."/>
            <person name="Dacks J.B."/>
            <person name="Delwiche C.F."/>
            <person name="Dyhrman S.T."/>
            <person name="Glockner G."/>
            <person name="John U."/>
            <person name="Richards T."/>
            <person name="Worden A.Z."/>
            <person name="Zhang X."/>
            <person name="Grigoriev I.V."/>
            <person name="Allen A.E."/>
            <person name="Bidle K."/>
            <person name="Borodovsky M."/>
            <person name="Bowler C."/>
            <person name="Brownlee C."/>
            <person name="Cock J.M."/>
            <person name="Elias M."/>
            <person name="Gladyshev V.N."/>
            <person name="Groth M."/>
            <person name="Guda C."/>
            <person name="Hadaegh A."/>
            <person name="Iglesias-Rodriguez M.D."/>
            <person name="Jenkins J."/>
            <person name="Jones B.M."/>
            <person name="Lawson T."/>
            <person name="Leese F."/>
            <person name="Lindquist E."/>
            <person name="Lobanov A."/>
            <person name="Lomsadze A."/>
            <person name="Malik S.B."/>
            <person name="Marsh M.E."/>
            <person name="Mackinder L."/>
            <person name="Mock T."/>
            <person name="Mueller-Roeber B."/>
            <person name="Pagarete A."/>
            <person name="Parker M."/>
            <person name="Probert I."/>
            <person name="Quesneville H."/>
            <person name="Raines C."/>
            <person name="Rensing S.A."/>
            <person name="Riano-Pachon D.M."/>
            <person name="Richier S."/>
            <person name="Rokitta S."/>
            <person name="Shiraiwa Y."/>
            <person name="Soanes D.M."/>
            <person name="van der Giezen M."/>
            <person name="Wahlund T.M."/>
            <person name="Williams B."/>
            <person name="Wilson W."/>
            <person name="Wolfe G."/>
            <person name="Wurch L.L."/>
        </authorList>
    </citation>
    <scope>NUCLEOTIDE SEQUENCE</scope>
</reference>
<dbReference type="HOGENOM" id="CLU_712586_0_0_1"/>
<dbReference type="PaxDb" id="2903-EOD28564"/>
<dbReference type="Pfam" id="PF02622">
    <property type="entry name" value="DUF179"/>
    <property type="match status" value="1"/>
</dbReference>
<protein>
    <submittedName>
        <fullName evidence="2">Uncharacterized protein</fullName>
    </submittedName>
</protein>
<dbReference type="Proteomes" id="UP000013827">
    <property type="component" value="Unassembled WGS sequence"/>
</dbReference>
<dbReference type="PANTHER" id="PTHR30327">
    <property type="entry name" value="UNCHARACTERIZED PROTEIN YQGE"/>
    <property type="match status" value="1"/>
</dbReference>
<sequence length="388" mass="40681">MGKALLIATPSELFDRRARSVVALPEVGGAASECAGLLGAFNSSSGGGGGHGAEYYAPSSSAVEAVRRARHTDFANHPLDVGLAALRTLSAAVQGGEALSQLQPRTAWPSLDTRVRLRVGTAPKTGSLLLTHPVSCLSQPSLHHAVILLVSVSEEHVVGVTINKPFSASPLHSPSAPTPLLGGAVDEARRDKLGPLCEASLHQGGDVSPSSLLALHSLGPLENSSAVSEGLWVTSELHELREAVEADAPHPPEADEGDASPGAKTEPPLLRLKCLVGHAGWAYEQLEAELRRNVWFLLEPEEGTSLAPLALRQPPAALPEGGPSSSAWLRDALWEGVVERAGGAMLEMQGFPGDHAAVRAVARETEALQRELLRKRIDLLVPSEGAKE</sequence>
<dbReference type="RefSeq" id="XP_005780993.1">
    <property type="nucleotide sequence ID" value="XM_005780936.1"/>
</dbReference>
<dbReference type="SUPFAM" id="SSF143456">
    <property type="entry name" value="VC0467-like"/>
    <property type="match status" value="1"/>
</dbReference>
<dbReference type="EnsemblProtists" id="EOD28564">
    <property type="protein sequence ID" value="EOD28564"/>
    <property type="gene ID" value="EMIHUDRAFT_100025"/>
</dbReference>
<feature type="region of interest" description="Disordered" evidence="1">
    <location>
        <begin position="247"/>
        <end position="266"/>
    </location>
</feature>
<dbReference type="InterPro" id="IPR003774">
    <property type="entry name" value="AlgH-like"/>
</dbReference>
<dbReference type="Gene3D" id="3.40.1740.10">
    <property type="entry name" value="VC0467-like"/>
    <property type="match status" value="1"/>
</dbReference>
<keyword evidence="3" id="KW-1185">Reference proteome</keyword>
<dbReference type="AlphaFoldDB" id="A0A0D3JYH9"/>
<dbReference type="PANTHER" id="PTHR30327:SF1">
    <property type="entry name" value="UPF0301 PROTEIN YQGE"/>
    <property type="match status" value="1"/>
</dbReference>
<evidence type="ECO:0000256" key="1">
    <source>
        <dbReference type="SAM" id="MobiDB-lite"/>
    </source>
</evidence>
<reference evidence="2" key="2">
    <citation type="submission" date="2024-10" db="UniProtKB">
        <authorList>
            <consortium name="EnsemblProtists"/>
        </authorList>
    </citation>
    <scope>IDENTIFICATION</scope>
</reference>
<proteinExistence type="predicted"/>
<dbReference type="GeneID" id="17274110"/>
<name>A0A0D3JYH9_EMIH1</name>
<dbReference type="GO" id="GO:0005829">
    <property type="term" value="C:cytosol"/>
    <property type="evidence" value="ECO:0007669"/>
    <property type="project" value="TreeGrafter"/>
</dbReference>
<evidence type="ECO:0000313" key="2">
    <source>
        <dbReference type="EnsemblProtists" id="EOD28564"/>
    </source>
</evidence>